<dbReference type="GO" id="GO:0006998">
    <property type="term" value="P:nuclear envelope organization"/>
    <property type="evidence" value="ECO:0007669"/>
    <property type="project" value="InterPro"/>
</dbReference>
<feature type="compositionally biased region" description="Basic and acidic residues" evidence="1">
    <location>
        <begin position="42"/>
        <end position="52"/>
    </location>
</feature>
<reference evidence="4 5" key="1">
    <citation type="submission" date="2017-12" db="EMBL/GenBank/DDBJ databases">
        <title>Genome Sequence of a Multidrug-Resistant Candida haemulonii Isolate from a Patient with Chronic Leg Ulcers in Israel.</title>
        <authorList>
            <person name="Chow N.A."/>
            <person name="Gade L."/>
            <person name="Batra D."/>
            <person name="Rowe L.A."/>
            <person name="Ben-Ami R."/>
            <person name="Loparev V.N."/>
            <person name="Litvintseva A.P."/>
        </authorList>
    </citation>
    <scope>NUCLEOTIDE SEQUENCE [LARGE SCALE GENOMIC DNA]</scope>
    <source>
        <strain evidence="4 5">B11899</strain>
    </source>
</reference>
<dbReference type="OrthoDB" id="5961at2759"/>
<dbReference type="InterPro" id="IPR040202">
    <property type="entry name" value="Brl1/Brr6"/>
</dbReference>
<keyword evidence="2" id="KW-0472">Membrane</keyword>
<evidence type="ECO:0000313" key="5">
    <source>
        <dbReference type="Proteomes" id="UP000244309"/>
    </source>
</evidence>
<evidence type="ECO:0000256" key="2">
    <source>
        <dbReference type="SAM" id="Phobius"/>
    </source>
</evidence>
<dbReference type="VEuPathDB" id="FungiDB:CXQ85_001828"/>
<protein>
    <recommendedName>
        <fullName evidence="3">Brl1/Brr6 domain-containing protein</fullName>
    </recommendedName>
</protein>
<sequence>MDLDKVLVSLSLRENLVHAHSDDDDAMDIDSDVEWTRSVPQTDRHASEKVDSAEDQISIDMEKEEDVQPEEYSSDTEDNSERSLVVSLFSPTRLGARFAINNRNERIEHEELEHISKSSSPAPFIQENHKSTFSTARGSDLYYNPRYTVQEPEDNQPNQRPFVPFPVQVHHHHYYNGMGDALAGTEPRVRYRSHGHEVVGAQEPLQVQELPQPKESIVRSQLPLPWDATSSPAEERAYMLSSYLQLAINSVVSAYALHLVWSVVAAIRKDVAHKLSRHANNLLVEIASCERSYRENHCSPDEIVPALEKMCAYWEQCMLQDPDRGGNVSSLGAQTIGMVITSLVEPLSLKTLAVFACAILLVYVYNFGFGYVRARTYYGS</sequence>
<dbReference type="RefSeq" id="XP_025340989.1">
    <property type="nucleotide sequence ID" value="XM_025485524.1"/>
</dbReference>
<dbReference type="GO" id="GO:0055088">
    <property type="term" value="P:lipid homeostasis"/>
    <property type="evidence" value="ECO:0007669"/>
    <property type="project" value="InterPro"/>
</dbReference>
<dbReference type="Pfam" id="PF10104">
    <property type="entry name" value="Brr6_like_C_C"/>
    <property type="match status" value="1"/>
</dbReference>
<evidence type="ECO:0000256" key="1">
    <source>
        <dbReference type="SAM" id="MobiDB-lite"/>
    </source>
</evidence>
<keyword evidence="2" id="KW-0812">Transmembrane</keyword>
<dbReference type="PANTHER" id="PTHR28136">
    <property type="entry name" value="NUCLEUS EXPORT PROTEIN BRR6"/>
    <property type="match status" value="1"/>
</dbReference>
<evidence type="ECO:0000313" key="4">
    <source>
        <dbReference type="EMBL" id="PVH20049.1"/>
    </source>
</evidence>
<dbReference type="Proteomes" id="UP000244309">
    <property type="component" value="Unassembled WGS sequence"/>
</dbReference>
<evidence type="ECO:0000259" key="3">
    <source>
        <dbReference type="SMART" id="SM01042"/>
    </source>
</evidence>
<feature type="domain" description="Brl1/Brr6" evidence="3">
    <location>
        <begin position="240"/>
        <end position="373"/>
    </location>
</feature>
<name>A0A2V1AQ93_9ASCO</name>
<dbReference type="AlphaFoldDB" id="A0A2V1AQ93"/>
<proteinExistence type="predicted"/>
<gene>
    <name evidence="4" type="ORF">CXQ85_001828</name>
</gene>
<accession>A0A2V1AQ93</accession>
<feature type="region of interest" description="Disordered" evidence="1">
    <location>
        <begin position="38"/>
        <end position="82"/>
    </location>
</feature>
<dbReference type="GeneID" id="37007159"/>
<dbReference type="GO" id="GO:0031965">
    <property type="term" value="C:nuclear membrane"/>
    <property type="evidence" value="ECO:0007669"/>
    <property type="project" value="InterPro"/>
</dbReference>
<organism evidence="4 5">
    <name type="scientific">Candidozyma haemuli</name>
    <dbReference type="NCBI Taxonomy" id="45357"/>
    <lineage>
        <taxon>Eukaryota</taxon>
        <taxon>Fungi</taxon>
        <taxon>Dikarya</taxon>
        <taxon>Ascomycota</taxon>
        <taxon>Saccharomycotina</taxon>
        <taxon>Pichiomycetes</taxon>
        <taxon>Metschnikowiaceae</taxon>
        <taxon>Candidozyma</taxon>
    </lineage>
</organism>
<dbReference type="PANTHER" id="PTHR28136:SF1">
    <property type="entry name" value="NUCLEUS EXPORT PROTEIN BRL1"/>
    <property type="match status" value="1"/>
</dbReference>
<feature type="compositionally biased region" description="Acidic residues" evidence="1">
    <location>
        <begin position="62"/>
        <end position="78"/>
    </location>
</feature>
<keyword evidence="2" id="KW-1133">Transmembrane helix</keyword>
<dbReference type="EMBL" id="PKFO01000003">
    <property type="protein sequence ID" value="PVH20049.1"/>
    <property type="molecule type" value="Genomic_DNA"/>
</dbReference>
<dbReference type="InterPro" id="IPR018767">
    <property type="entry name" value="Brl1/Brr6_dom"/>
</dbReference>
<comment type="caution">
    <text evidence="4">The sequence shown here is derived from an EMBL/GenBank/DDBJ whole genome shotgun (WGS) entry which is preliminary data.</text>
</comment>
<keyword evidence="5" id="KW-1185">Reference proteome</keyword>
<feature type="transmembrane region" description="Helical" evidence="2">
    <location>
        <begin position="352"/>
        <end position="372"/>
    </location>
</feature>
<dbReference type="SMART" id="SM01042">
    <property type="entry name" value="Brr6_like_C_C"/>
    <property type="match status" value="1"/>
</dbReference>